<reference evidence="1" key="1">
    <citation type="submission" date="2024-07" db="EMBL/GenBank/DDBJ databases">
        <title>Complete genome sequence of Verrucomicrobiaceae bacterium NT6N.</title>
        <authorList>
            <person name="Huang C."/>
            <person name="Takami H."/>
            <person name="Hamasaki K."/>
        </authorList>
    </citation>
    <scope>NUCLEOTIDE SEQUENCE</scope>
    <source>
        <strain evidence="1">NT6N</strain>
    </source>
</reference>
<accession>A0AAT9FJV5</accession>
<dbReference type="SUPFAM" id="SSF88713">
    <property type="entry name" value="Glycoside hydrolase/deacetylase"/>
    <property type="match status" value="1"/>
</dbReference>
<dbReference type="AlphaFoldDB" id="A0AAT9FJV5"/>
<dbReference type="PANTHER" id="PTHR30292">
    <property type="entry name" value="UNCHARACTERIZED PROTEIN YBGL-RELATED"/>
    <property type="match status" value="1"/>
</dbReference>
<protein>
    <submittedName>
        <fullName evidence="1">LamB/YcsF family protein</fullName>
    </submittedName>
</protein>
<dbReference type="EMBL" id="AP026866">
    <property type="protein sequence ID" value="BDS06244.1"/>
    <property type="molecule type" value="Genomic_DNA"/>
</dbReference>
<evidence type="ECO:0000313" key="1">
    <source>
        <dbReference type="EMBL" id="BDS06244.1"/>
    </source>
</evidence>
<dbReference type="GO" id="GO:0005975">
    <property type="term" value="P:carbohydrate metabolic process"/>
    <property type="evidence" value="ECO:0007669"/>
    <property type="project" value="InterPro"/>
</dbReference>
<dbReference type="PANTHER" id="PTHR30292:SF0">
    <property type="entry name" value="5-OXOPROLINASE SUBUNIT A"/>
    <property type="match status" value="1"/>
</dbReference>
<dbReference type="Gene3D" id="3.20.20.370">
    <property type="entry name" value="Glycoside hydrolase/deacetylase"/>
    <property type="match status" value="1"/>
</dbReference>
<dbReference type="InterPro" id="IPR005501">
    <property type="entry name" value="LamB/YcsF/PxpA-like"/>
</dbReference>
<gene>
    <name evidence="1" type="ORF">NT6N_12840</name>
</gene>
<organism evidence="1">
    <name type="scientific">Oceaniferula spumae</name>
    <dbReference type="NCBI Taxonomy" id="2979115"/>
    <lineage>
        <taxon>Bacteria</taxon>
        <taxon>Pseudomonadati</taxon>
        <taxon>Verrucomicrobiota</taxon>
        <taxon>Verrucomicrobiia</taxon>
        <taxon>Verrucomicrobiales</taxon>
        <taxon>Verrucomicrobiaceae</taxon>
        <taxon>Oceaniferula</taxon>
    </lineage>
</organism>
<name>A0AAT9FJV5_9BACT</name>
<dbReference type="InterPro" id="IPR011330">
    <property type="entry name" value="Glyco_hydro/deAcase_b/a-brl"/>
</dbReference>
<proteinExistence type="predicted"/>
<sequence>MPKKLHINCDLGEWEADTHTAALMQHIHLANIACGGHAGSAETITRCAKLAAEHGVLTGAHPGVSGNRGRVLPDGFTTDDFIDLLESQINLYLSTGTPLNHIKLHGALYHLSETDHSIRGAFLNFAKKRSTPIIALAGGTVAIAADALNIPVLHEAFLDRNYLPDGNLVPRTEPNAQLTDLPEIKKRILEYHQEKSPIAPDTLCIHSDSPTCLTIAETARDTLDQLGHSH</sequence>
<dbReference type="Pfam" id="PF03746">
    <property type="entry name" value="LamB_YcsF"/>
    <property type="match status" value="1"/>
</dbReference>
<dbReference type="KEGG" id="osu:NT6N_12840"/>